<dbReference type="InterPro" id="IPR050400">
    <property type="entry name" value="Bact_Cytoskel_RodZ"/>
</dbReference>
<dbReference type="GO" id="GO:0003677">
    <property type="term" value="F:DNA binding"/>
    <property type="evidence" value="ECO:0007669"/>
    <property type="project" value="InterPro"/>
</dbReference>
<dbReference type="EMBL" id="SHMQ01000017">
    <property type="protein sequence ID" value="RZV38547.1"/>
    <property type="molecule type" value="Genomic_DNA"/>
</dbReference>
<dbReference type="PANTHER" id="PTHR34475:SF1">
    <property type="entry name" value="CYTOSKELETON PROTEIN RODZ"/>
    <property type="match status" value="1"/>
</dbReference>
<dbReference type="PANTHER" id="PTHR34475">
    <property type="match status" value="1"/>
</dbReference>
<evidence type="ECO:0000313" key="4">
    <source>
        <dbReference type="Proteomes" id="UP000322454"/>
    </source>
</evidence>
<dbReference type="InterPro" id="IPR025194">
    <property type="entry name" value="RodZ-like_C"/>
</dbReference>
<keyword evidence="1" id="KW-1133">Transmembrane helix</keyword>
<evidence type="ECO:0000256" key="1">
    <source>
        <dbReference type="SAM" id="Phobius"/>
    </source>
</evidence>
<dbReference type="Pfam" id="PF13413">
    <property type="entry name" value="HTH_25"/>
    <property type="match status" value="1"/>
</dbReference>
<gene>
    <name evidence="3" type="ORF">EVJ48_06895</name>
</gene>
<keyword evidence="1" id="KW-0472">Membrane</keyword>
<accession>A0A520XBD7</accession>
<dbReference type="Gene3D" id="1.10.260.40">
    <property type="entry name" value="lambda repressor-like DNA-binding domains"/>
    <property type="match status" value="1"/>
</dbReference>
<reference evidence="3 4" key="1">
    <citation type="submission" date="2019-01" db="EMBL/GenBank/DDBJ databases">
        <title>Insights into ecological role of a new deltaproteobacterial order Candidatus Sinidesulfobacterales (Sva0485) by metagenomics and metatranscriptomics.</title>
        <authorList>
            <person name="Tan S."/>
            <person name="Liu J."/>
            <person name="Fang Y."/>
            <person name="Hedlund B."/>
            <person name="Lian Z.-H."/>
            <person name="Huang L.-Y."/>
            <person name="Li J.-T."/>
            <person name="Huang L.-N."/>
            <person name="Li W.-J."/>
            <person name="Jiang H.-C."/>
            <person name="Dong H.-L."/>
            <person name="Shu W.-S."/>
        </authorList>
    </citation>
    <scope>NUCLEOTIDE SEQUENCE [LARGE SCALE GENOMIC DNA]</scope>
    <source>
        <strain evidence="3">AP4</strain>
    </source>
</reference>
<sequence length="250" mass="28224">MENEDSYYETVGEYLSTSRKSSRLGIAEVSNITKINASYIEAIENDDFSLFSSPQLLKGYIKLLAKTVNADEKKAVSLFESELKSNFTGKAVEDIVGEKFKEEIKRSQSFRRKFLFILFGGILIIILSYVSLKLYGYIKTLRASEAHKVSMPLNSPAAVNPVKKKLKKYGILLKGKIVKKTWVAVKIDERHTKTSMLYPEESKTWKADKRLRIKIGNAGGIILNYNGKDIGKPGKEGQVVTLFFPPKKKK</sequence>
<organism evidence="3 4">
    <name type="scientific">Candidatus Acidulodesulfobacterium acidiphilum</name>
    <dbReference type="NCBI Taxonomy" id="2597224"/>
    <lineage>
        <taxon>Bacteria</taxon>
        <taxon>Deltaproteobacteria</taxon>
        <taxon>Candidatus Acidulodesulfobacterales</taxon>
        <taxon>Candidatus Acidulodesulfobacterium</taxon>
    </lineage>
</organism>
<dbReference type="Pfam" id="PF13464">
    <property type="entry name" value="RodZ_C"/>
    <property type="match status" value="1"/>
</dbReference>
<protein>
    <submittedName>
        <fullName evidence="3">Helix-turn-helix domain-containing protein</fullName>
    </submittedName>
</protein>
<evidence type="ECO:0000259" key="2">
    <source>
        <dbReference type="Pfam" id="PF13464"/>
    </source>
</evidence>
<proteinExistence type="predicted"/>
<keyword evidence="1" id="KW-0812">Transmembrane</keyword>
<dbReference type="Proteomes" id="UP000322454">
    <property type="component" value="Unassembled WGS sequence"/>
</dbReference>
<dbReference type="InterPro" id="IPR010982">
    <property type="entry name" value="Lambda_DNA-bd_dom_sf"/>
</dbReference>
<evidence type="ECO:0000313" key="3">
    <source>
        <dbReference type="EMBL" id="RZV38547.1"/>
    </source>
</evidence>
<name>A0A520XBD7_9DELT</name>
<comment type="caution">
    <text evidence="3">The sequence shown here is derived from an EMBL/GenBank/DDBJ whole genome shotgun (WGS) entry which is preliminary data.</text>
</comment>
<feature type="transmembrane region" description="Helical" evidence="1">
    <location>
        <begin position="114"/>
        <end position="132"/>
    </location>
</feature>
<dbReference type="AlphaFoldDB" id="A0A520XBD7"/>
<feature type="domain" description="Cytoskeleton protein RodZ-like C-terminal" evidence="2">
    <location>
        <begin position="179"/>
        <end position="241"/>
    </location>
</feature>